<evidence type="ECO:0000256" key="3">
    <source>
        <dbReference type="ARBA" id="ARBA00023211"/>
    </source>
</evidence>
<evidence type="ECO:0000256" key="1">
    <source>
        <dbReference type="ARBA" id="ARBA00010373"/>
    </source>
</evidence>
<dbReference type="GO" id="GO:0043094">
    <property type="term" value="P:metabolic compound salvage"/>
    <property type="evidence" value="ECO:0007669"/>
    <property type="project" value="UniProtKB-UniRule"/>
</dbReference>
<accession>A0A6F8ZGE8</accession>
<evidence type="ECO:0000313" key="9">
    <source>
        <dbReference type="Proteomes" id="UP000503399"/>
    </source>
</evidence>
<dbReference type="SUPFAM" id="SSF143856">
    <property type="entry name" value="DeoB insert domain-like"/>
    <property type="match status" value="1"/>
</dbReference>
<name>A0A6F8ZGE8_9FIRM</name>
<dbReference type="PANTHER" id="PTHR21110">
    <property type="entry name" value="PHOSPHOPENTOMUTASE"/>
    <property type="match status" value="1"/>
</dbReference>
<dbReference type="InterPro" id="IPR024052">
    <property type="entry name" value="Phosphopentomutase_DeoB_cap_sf"/>
</dbReference>
<dbReference type="Gene3D" id="3.30.70.1250">
    <property type="entry name" value="Phosphopentomutase"/>
    <property type="match status" value="1"/>
</dbReference>
<dbReference type="PANTHER" id="PTHR21110:SF0">
    <property type="entry name" value="PHOSPHOPENTOMUTASE"/>
    <property type="match status" value="1"/>
</dbReference>
<comment type="cofactor">
    <cofactor evidence="5">
        <name>Mn(2+)</name>
        <dbReference type="ChEBI" id="CHEBI:29035"/>
    </cofactor>
    <text evidence="5">Binds 2 manganese ions.</text>
</comment>
<comment type="catalytic activity">
    <reaction evidence="5">
        <text>alpha-D-ribose 1-phosphate = D-ribose 5-phosphate</text>
        <dbReference type="Rhea" id="RHEA:18793"/>
        <dbReference type="ChEBI" id="CHEBI:57720"/>
        <dbReference type="ChEBI" id="CHEBI:78346"/>
        <dbReference type="EC" id="5.4.2.7"/>
    </reaction>
</comment>
<reference evidence="8 9" key="1">
    <citation type="submission" date="2020-02" db="EMBL/GenBank/DDBJ databases">
        <authorList>
            <person name="Hogendoorn C."/>
        </authorList>
    </citation>
    <scope>NUCLEOTIDE SEQUENCE [LARGE SCALE GENOMIC DNA]</scope>
    <source>
        <strain evidence="8">R501</strain>
    </source>
</reference>
<dbReference type="InterPro" id="IPR006124">
    <property type="entry name" value="Metalloenzyme"/>
</dbReference>
<evidence type="ECO:0000256" key="5">
    <source>
        <dbReference type="HAMAP-Rule" id="MF_00740"/>
    </source>
</evidence>
<dbReference type="GO" id="GO:0006018">
    <property type="term" value="P:2-deoxyribose 1-phosphate catabolic process"/>
    <property type="evidence" value="ECO:0007669"/>
    <property type="project" value="UniProtKB-UniRule"/>
</dbReference>
<evidence type="ECO:0000256" key="4">
    <source>
        <dbReference type="ARBA" id="ARBA00023235"/>
    </source>
</evidence>
<feature type="binding site" evidence="5">
    <location>
        <position position="287"/>
    </location>
    <ligand>
        <name>Mn(2+)</name>
        <dbReference type="ChEBI" id="CHEBI:29035"/>
        <label>2</label>
    </ligand>
</feature>
<dbReference type="CDD" id="cd16009">
    <property type="entry name" value="PPM"/>
    <property type="match status" value="1"/>
</dbReference>
<dbReference type="NCBIfam" id="NF003766">
    <property type="entry name" value="PRK05362.1"/>
    <property type="match status" value="1"/>
</dbReference>
<feature type="binding site" evidence="5">
    <location>
        <position position="324"/>
    </location>
    <ligand>
        <name>Mn(2+)</name>
        <dbReference type="ChEBI" id="CHEBI:29035"/>
        <label>1</label>
    </ligand>
</feature>
<dbReference type="NCBIfam" id="TIGR01696">
    <property type="entry name" value="deoB"/>
    <property type="match status" value="1"/>
</dbReference>
<feature type="binding site" evidence="5">
    <location>
        <position position="282"/>
    </location>
    <ligand>
        <name>Mn(2+)</name>
        <dbReference type="ChEBI" id="CHEBI:29035"/>
        <label>2</label>
    </ligand>
</feature>
<gene>
    <name evidence="5 8" type="primary">deoB</name>
    <name evidence="8" type="ORF">R50_1166</name>
</gene>
<keyword evidence="4 5" id="KW-0413">Isomerase</keyword>
<organism evidence="8 9">
    <name type="scientific">Candidatus Hydrogenisulfobacillus filiaventi</name>
    <dbReference type="NCBI Taxonomy" id="2707344"/>
    <lineage>
        <taxon>Bacteria</taxon>
        <taxon>Bacillati</taxon>
        <taxon>Bacillota</taxon>
        <taxon>Clostridia</taxon>
        <taxon>Eubacteriales</taxon>
        <taxon>Clostridiales Family XVII. Incertae Sedis</taxon>
        <taxon>Candidatus Hydrogenisulfobacillus</taxon>
    </lineage>
</organism>
<dbReference type="Proteomes" id="UP000503399">
    <property type="component" value="Chromosome"/>
</dbReference>
<evidence type="ECO:0000256" key="6">
    <source>
        <dbReference type="NCBIfam" id="TIGR01696"/>
    </source>
</evidence>
<evidence type="ECO:0000259" key="7">
    <source>
        <dbReference type="Pfam" id="PF01676"/>
    </source>
</evidence>
<sequence>MARITLIVIDSGGIGAAPDAARFGDAGASTVSHTAGAVGGLALPNLARLGLGALTALPGTPDGGQEGVAVRLHPASAGKDSLAGHWEMMGLVVEQPFRTYPQGFPAPVVQALEEAFGRPILGNEVASGTEIIARLGPEHLRTGRPIVYTSADSVLQIAAHEDVVPVEQLYDWCRQARAIMQGPNLVGRIIARPFTGRPGAFVRTPRRRDFTVPPSGPTALEALAGAGVETVGVGKIGDIFSGRGLQRHLPTSGDRDGLEQTARVLETLGDPGFLFVNLVDFDSKYGHRRDPEGYAHALSELDAYLPRLERLLGPHDQLWITADHGCDPTYSGTDHTREDVPWLAAGPALRPAVLLPGHTFADIGATLGALFGVAVPGPGRPRRSLLPA</sequence>
<dbReference type="HAMAP" id="MF_00740">
    <property type="entry name" value="Phosphopentomut"/>
    <property type="match status" value="1"/>
</dbReference>
<keyword evidence="5" id="KW-0963">Cytoplasm</keyword>
<comment type="catalytic activity">
    <reaction evidence="5">
        <text>2-deoxy-alpha-D-ribose 1-phosphate = 2-deoxy-D-ribose 5-phosphate</text>
        <dbReference type="Rhea" id="RHEA:27658"/>
        <dbReference type="ChEBI" id="CHEBI:57259"/>
        <dbReference type="ChEBI" id="CHEBI:62877"/>
        <dbReference type="EC" id="5.4.2.7"/>
    </reaction>
</comment>
<dbReference type="GO" id="GO:0005829">
    <property type="term" value="C:cytosol"/>
    <property type="evidence" value="ECO:0007669"/>
    <property type="project" value="TreeGrafter"/>
</dbReference>
<dbReference type="InterPro" id="IPR010045">
    <property type="entry name" value="DeoB"/>
</dbReference>
<dbReference type="Pfam" id="PF01676">
    <property type="entry name" value="Metalloenzyme"/>
    <property type="match status" value="1"/>
</dbReference>
<dbReference type="UniPathway" id="UPA00087">
    <property type="reaction ID" value="UER00173"/>
</dbReference>
<evidence type="ECO:0000256" key="2">
    <source>
        <dbReference type="ARBA" id="ARBA00022723"/>
    </source>
</evidence>
<dbReference type="EC" id="5.4.2.7" evidence="5 6"/>
<feature type="binding site" evidence="5">
    <location>
        <position position="10"/>
    </location>
    <ligand>
        <name>Mn(2+)</name>
        <dbReference type="ChEBI" id="CHEBI:29035"/>
        <label>1</label>
    </ligand>
</feature>
<keyword evidence="9" id="KW-1185">Reference proteome</keyword>
<keyword evidence="3 5" id="KW-0464">Manganese</keyword>
<comment type="pathway">
    <text evidence="5">Carbohydrate degradation; 2-deoxy-D-ribose 1-phosphate degradation; D-glyceraldehyde 3-phosphate and acetaldehyde from 2-deoxy-alpha-D-ribose 1-phosphate: step 1/2.</text>
</comment>
<dbReference type="AlphaFoldDB" id="A0A6F8ZGE8"/>
<feature type="domain" description="Metalloenzyme" evidence="7">
    <location>
        <begin position="3"/>
        <end position="373"/>
    </location>
</feature>
<protein>
    <recommendedName>
        <fullName evidence="5 6">Phosphopentomutase</fullName>
        <ecNumber evidence="5 6">5.4.2.7</ecNumber>
    </recommendedName>
    <alternativeName>
        <fullName evidence="5">Phosphodeoxyribomutase</fullName>
    </alternativeName>
</protein>
<dbReference type="GO" id="GO:0030145">
    <property type="term" value="F:manganese ion binding"/>
    <property type="evidence" value="ECO:0007669"/>
    <property type="project" value="UniProtKB-UniRule"/>
</dbReference>
<dbReference type="Gene3D" id="3.40.720.10">
    <property type="entry name" value="Alkaline Phosphatase, subunit A"/>
    <property type="match status" value="1"/>
</dbReference>
<feature type="binding site" evidence="5">
    <location>
        <position position="335"/>
    </location>
    <ligand>
        <name>Mn(2+)</name>
        <dbReference type="ChEBI" id="CHEBI:29035"/>
        <label>2</label>
    </ligand>
</feature>
<proteinExistence type="inferred from homology"/>
<dbReference type="InterPro" id="IPR017850">
    <property type="entry name" value="Alkaline_phosphatase_core_sf"/>
</dbReference>
<comment type="similarity">
    <text evidence="1 5">Belongs to the phosphopentomutase family.</text>
</comment>
<comment type="function">
    <text evidence="5">Isomerase that catalyzes the conversion of deoxy-ribose 1-phosphate (dRib-1-P) and ribose 1-phosphate (Rib-1-P) to deoxy-ribose 5-phosphate (dRib-5-P) and ribose 5-phosphate (Rib-5-P), respectively.</text>
</comment>
<comment type="subcellular location">
    <subcellularLocation>
        <location evidence="5">Cytoplasm</location>
    </subcellularLocation>
</comment>
<dbReference type="GO" id="GO:0009117">
    <property type="term" value="P:nucleotide metabolic process"/>
    <property type="evidence" value="ECO:0007669"/>
    <property type="project" value="UniProtKB-UniRule"/>
</dbReference>
<dbReference type="GO" id="GO:0006015">
    <property type="term" value="P:5-phosphoribose 1-diphosphate biosynthetic process"/>
    <property type="evidence" value="ECO:0007669"/>
    <property type="project" value="UniProtKB-UniPathway"/>
</dbReference>
<dbReference type="KEGG" id="hfv:R50_1166"/>
<dbReference type="PIRSF" id="PIRSF001491">
    <property type="entry name" value="Ppentomutase"/>
    <property type="match status" value="1"/>
</dbReference>
<dbReference type="EMBL" id="LR778114">
    <property type="protein sequence ID" value="CAB1128672.1"/>
    <property type="molecule type" value="Genomic_DNA"/>
</dbReference>
<feature type="binding site" evidence="5">
    <location>
        <position position="323"/>
    </location>
    <ligand>
        <name>Mn(2+)</name>
        <dbReference type="ChEBI" id="CHEBI:29035"/>
        <label>1</label>
    </ligand>
</feature>
<dbReference type="GO" id="GO:0008973">
    <property type="term" value="F:phosphopentomutase activity"/>
    <property type="evidence" value="ECO:0007669"/>
    <property type="project" value="UniProtKB-UniRule"/>
</dbReference>
<keyword evidence="2 5" id="KW-0479">Metal-binding</keyword>
<evidence type="ECO:0000313" key="8">
    <source>
        <dbReference type="EMBL" id="CAB1128672.1"/>
    </source>
</evidence>
<dbReference type="SUPFAM" id="SSF53649">
    <property type="entry name" value="Alkaline phosphatase-like"/>
    <property type="match status" value="1"/>
</dbReference>
<dbReference type="GO" id="GO:0000287">
    <property type="term" value="F:magnesium ion binding"/>
    <property type="evidence" value="ECO:0007669"/>
    <property type="project" value="UniProtKB-UniRule"/>
</dbReference>